<organism evidence="2 3">
    <name type="scientific">Dactylosporangium sucinum</name>
    <dbReference type="NCBI Taxonomy" id="1424081"/>
    <lineage>
        <taxon>Bacteria</taxon>
        <taxon>Bacillati</taxon>
        <taxon>Actinomycetota</taxon>
        <taxon>Actinomycetes</taxon>
        <taxon>Micromonosporales</taxon>
        <taxon>Micromonosporaceae</taxon>
        <taxon>Dactylosporangium</taxon>
    </lineage>
</organism>
<feature type="region of interest" description="Disordered" evidence="1">
    <location>
        <begin position="40"/>
        <end position="64"/>
    </location>
</feature>
<comment type="caution">
    <text evidence="2">The sequence shown here is derived from an EMBL/GenBank/DDBJ whole genome shotgun (WGS) entry which is preliminary data.</text>
</comment>
<proteinExistence type="predicted"/>
<evidence type="ECO:0000256" key="1">
    <source>
        <dbReference type="SAM" id="MobiDB-lite"/>
    </source>
</evidence>
<feature type="compositionally biased region" description="Basic and acidic residues" evidence="1">
    <location>
        <begin position="136"/>
        <end position="153"/>
    </location>
</feature>
<name>A0A917UBI8_9ACTN</name>
<dbReference type="RefSeq" id="WP_190255611.1">
    <property type="nucleotide sequence ID" value="NZ_BMPI01000058.1"/>
</dbReference>
<dbReference type="Proteomes" id="UP000642070">
    <property type="component" value="Unassembled WGS sequence"/>
</dbReference>
<evidence type="ECO:0000313" key="3">
    <source>
        <dbReference type="Proteomes" id="UP000642070"/>
    </source>
</evidence>
<accession>A0A917UBI8</accession>
<reference evidence="2" key="1">
    <citation type="journal article" date="2014" name="Int. J. Syst. Evol. Microbiol.">
        <title>Complete genome sequence of Corynebacterium casei LMG S-19264T (=DSM 44701T), isolated from a smear-ripened cheese.</title>
        <authorList>
            <consortium name="US DOE Joint Genome Institute (JGI-PGF)"/>
            <person name="Walter F."/>
            <person name="Albersmeier A."/>
            <person name="Kalinowski J."/>
            <person name="Ruckert C."/>
        </authorList>
    </citation>
    <scope>NUCLEOTIDE SEQUENCE</scope>
    <source>
        <strain evidence="2">JCM 19831</strain>
    </source>
</reference>
<evidence type="ECO:0000313" key="2">
    <source>
        <dbReference type="EMBL" id="GGM69160.1"/>
    </source>
</evidence>
<keyword evidence="3" id="KW-1185">Reference proteome</keyword>
<reference evidence="2" key="2">
    <citation type="submission" date="2020-09" db="EMBL/GenBank/DDBJ databases">
        <authorList>
            <person name="Sun Q."/>
            <person name="Ohkuma M."/>
        </authorList>
    </citation>
    <scope>NUCLEOTIDE SEQUENCE</scope>
    <source>
        <strain evidence="2">JCM 19831</strain>
    </source>
</reference>
<dbReference type="EMBL" id="BMPI01000058">
    <property type="protein sequence ID" value="GGM69160.1"/>
    <property type="molecule type" value="Genomic_DNA"/>
</dbReference>
<feature type="region of interest" description="Disordered" evidence="1">
    <location>
        <begin position="125"/>
        <end position="183"/>
    </location>
</feature>
<sequence>MASQGFRDWVAAGKPYTLIRPAKALKRNLKAHGLTVFDFPDDGHQRAEPPEDHTPYSATGWPGPNARWKARALDIMPRADNSAGRKENADIARQLIRDRDAGRPAVMWIKYLNWTDEQGVCQQERWTDAQHPNRRTTRDSSDSGHVHVSGRSDADDDGRAEDYDPISRMRELEDDMYNDEDRRRGRNVDEAIWQGIVNGAPKAKGLVIPGQPLVDRPIWLVEKLTEVAADAKAGRKAIEVLVSALNAGGGQVDTASILSRMDELAAAEVARERVLLQRIADLEAELAATRQPVA</sequence>
<protein>
    <submittedName>
        <fullName evidence="2">Uncharacterized protein</fullName>
    </submittedName>
</protein>
<dbReference type="AlphaFoldDB" id="A0A917UBI8"/>
<gene>
    <name evidence="2" type="ORF">GCM10007977_083580</name>
</gene>
<feature type="compositionally biased region" description="Basic and acidic residues" evidence="1">
    <location>
        <begin position="160"/>
        <end position="171"/>
    </location>
</feature>
<feature type="compositionally biased region" description="Basic and acidic residues" evidence="1">
    <location>
        <begin position="41"/>
        <end position="54"/>
    </location>
</feature>